<dbReference type="Proteomes" id="UP000469421">
    <property type="component" value="Unassembled WGS sequence"/>
</dbReference>
<evidence type="ECO:0000259" key="2">
    <source>
        <dbReference type="Pfam" id="PF09995"/>
    </source>
</evidence>
<dbReference type="Pfam" id="PF09995">
    <property type="entry name" value="MPAB_Lcp_cat"/>
    <property type="match status" value="1"/>
</dbReference>
<gene>
    <name evidence="3" type="ORF">GFN93_07020</name>
</gene>
<sequence length="433" mass="50173">MSKAQTSKSAQHPRSQGSQPTANRNVPHRVRPFEVTQKLPRLQRLAFGKALAPSRERYDQLVDALWQGDPPMDCLLDWMMAEDSRNRKAMYELALKEGINKVENAPTELKTFFAMVDQEPVWLDRELLEQGVSVVQSLGEFGLYIMRDQALMVGYLLSGFNHALVATGALNKGASQRTGETLKWWMDCTEHGGMERFGEGFINTLHVRWVHGMVRRHLQSRKEWDSNEWGIPANQTDMIATYLAFGSVLLLGVRLGGVIITPRESRAVMHLWKYAGWLMGVEEQWLVDSELEGFRLLRHTQATQSRPDWTSKELGQALSKEPFERVYPWKNKFPRLHKLYLKYEYHSHLSLTRLFLSREQMNALGLPDWVLPWYPAMTTPMRVARELYTRLGPVDRKKLERKGRKQQRYRMQAVFGERAHGIIKPDKNHPAHL</sequence>
<feature type="region of interest" description="Disordered" evidence="1">
    <location>
        <begin position="1"/>
        <end position="30"/>
    </location>
</feature>
<dbReference type="RefSeq" id="WP_328594358.1">
    <property type="nucleotide sequence ID" value="NZ_WIRE01000001.1"/>
</dbReference>
<dbReference type="EMBL" id="WIRE01000001">
    <property type="protein sequence ID" value="MQX52997.1"/>
    <property type="molecule type" value="Genomic_DNA"/>
</dbReference>
<keyword evidence="4" id="KW-1185">Reference proteome</keyword>
<feature type="domain" description="ER-bound oxygenase mpaB/mpaB'/Rubber oxygenase catalytic" evidence="2">
    <location>
        <begin position="153"/>
        <end position="373"/>
    </location>
</feature>
<dbReference type="PANTHER" id="PTHR37539">
    <property type="entry name" value="SECRETED PROTEIN-RELATED"/>
    <property type="match status" value="1"/>
</dbReference>
<protein>
    <submittedName>
        <fullName evidence="3">DUF2236 domain-containing protein</fullName>
    </submittedName>
</protein>
<evidence type="ECO:0000256" key="1">
    <source>
        <dbReference type="SAM" id="MobiDB-lite"/>
    </source>
</evidence>
<dbReference type="PANTHER" id="PTHR37539:SF1">
    <property type="entry name" value="ER-BOUND OXYGENASE MPAB_MPAB'_RUBBER OXYGENASE CATALYTIC DOMAIN-CONTAINING PROTEIN"/>
    <property type="match status" value="1"/>
</dbReference>
<feature type="compositionally biased region" description="Polar residues" evidence="1">
    <location>
        <begin position="1"/>
        <end position="24"/>
    </location>
</feature>
<dbReference type="InterPro" id="IPR037473">
    <property type="entry name" value="Lcp-like"/>
</dbReference>
<dbReference type="AlphaFoldDB" id="A0A6N7LRH5"/>
<dbReference type="InterPro" id="IPR018713">
    <property type="entry name" value="MPAB/Lcp_cat_dom"/>
</dbReference>
<comment type="caution">
    <text evidence="3">The sequence shown here is derived from an EMBL/GenBank/DDBJ whole genome shotgun (WGS) entry which is preliminary data.</text>
</comment>
<reference evidence="3 4" key="1">
    <citation type="submission" date="2019-10" db="EMBL/GenBank/DDBJ databases">
        <title>Alcanivorax sp.PA15-N-34 draft genome sequence.</title>
        <authorList>
            <person name="Liao X."/>
            <person name="Shao Z."/>
        </authorList>
    </citation>
    <scope>NUCLEOTIDE SEQUENCE [LARGE SCALE GENOMIC DNA]</scope>
    <source>
        <strain evidence="3 4">PA15-N-34</strain>
    </source>
</reference>
<dbReference type="GO" id="GO:0016491">
    <property type="term" value="F:oxidoreductase activity"/>
    <property type="evidence" value="ECO:0007669"/>
    <property type="project" value="InterPro"/>
</dbReference>
<accession>A0A6N7LRH5</accession>
<proteinExistence type="predicted"/>
<evidence type="ECO:0000313" key="3">
    <source>
        <dbReference type="EMBL" id="MQX52997.1"/>
    </source>
</evidence>
<name>A0A6N7LRH5_9GAMM</name>
<organism evidence="3 4">
    <name type="scientific">Alcanivorax sediminis</name>
    <dbReference type="NCBI Taxonomy" id="2663008"/>
    <lineage>
        <taxon>Bacteria</taxon>
        <taxon>Pseudomonadati</taxon>
        <taxon>Pseudomonadota</taxon>
        <taxon>Gammaproteobacteria</taxon>
        <taxon>Oceanospirillales</taxon>
        <taxon>Alcanivoracaceae</taxon>
        <taxon>Alcanivorax</taxon>
    </lineage>
</organism>
<evidence type="ECO:0000313" key="4">
    <source>
        <dbReference type="Proteomes" id="UP000469421"/>
    </source>
</evidence>